<organism evidence="8 9">
    <name type="scientific">Rhodotorula graminis (strain WP1)</name>
    <dbReference type="NCBI Taxonomy" id="578459"/>
    <lineage>
        <taxon>Eukaryota</taxon>
        <taxon>Fungi</taxon>
        <taxon>Dikarya</taxon>
        <taxon>Basidiomycota</taxon>
        <taxon>Pucciniomycotina</taxon>
        <taxon>Microbotryomycetes</taxon>
        <taxon>Sporidiobolales</taxon>
        <taxon>Sporidiobolaceae</taxon>
        <taxon>Rhodotorula</taxon>
    </lineage>
</organism>
<dbReference type="OrthoDB" id="2528779at2759"/>
<dbReference type="PANTHER" id="PTHR31845">
    <property type="entry name" value="FINGER DOMAIN PROTEIN, PUTATIVE-RELATED"/>
    <property type="match status" value="1"/>
</dbReference>
<accession>A0A0P9GJX6</accession>
<feature type="compositionally biased region" description="Low complexity" evidence="6">
    <location>
        <begin position="161"/>
        <end position="175"/>
    </location>
</feature>
<keyword evidence="2" id="KW-0805">Transcription regulation</keyword>
<protein>
    <recommendedName>
        <fullName evidence="7">Zn(2)-C6 fungal-type domain-containing protein</fullName>
    </recommendedName>
</protein>
<feature type="region of interest" description="Disordered" evidence="6">
    <location>
        <begin position="133"/>
        <end position="175"/>
    </location>
</feature>
<dbReference type="GO" id="GO:0008270">
    <property type="term" value="F:zinc ion binding"/>
    <property type="evidence" value="ECO:0007669"/>
    <property type="project" value="InterPro"/>
</dbReference>
<dbReference type="GO" id="GO:0005634">
    <property type="term" value="C:nucleus"/>
    <property type="evidence" value="ECO:0007669"/>
    <property type="project" value="UniProtKB-SubCell"/>
</dbReference>
<dbReference type="SUPFAM" id="SSF57701">
    <property type="entry name" value="Zn2/Cys6 DNA-binding domain"/>
    <property type="match status" value="1"/>
</dbReference>
<keyword evidence="5" id="KW-0539">Nucleus</keyword>
<dbReference type="OMA" id="RERTWID"/>
<evidence type="ECO:0000256" key="5">
    <source>
        <dbReference type="ARBA" id="ARBA00023242"/>
    </source>
</evidence>
<name>A0A0P9GJX6_RHOGW</name>
<comment type="subcellular location">
    <subcellularLocation>
        <location evidence="1">Nucleus</location>
    </subcellularLocation>
</comment>
<dbReference type="CDD" id="cd00067">
    <property type="entry name" value="GAL4"/>
    <property type="match status" value="1"/>
</dbReference>
<dbReference type="STRING" id="578459.A0A0P9GJX6"/>
<feature type="region of interest" description="Disordered" evidence="6">
    <location>
        <begin position="1"/>
        <end position="31"/>
    </location>
</feature>
<dbReference type="PANTHER" id="PTHR31845:SF19">
    <property type="entry name" value="TRANSCRIPTION FACTOR DOMAIN-CONTAINING PROTEIN"/>
    <property type="match status" value="1"/>
</dbReference>
<feature type="compositionally biased region" description="Pro residues" evidence="6">
    <location>
        <begin position="140"/>
        <end position="157"/>
    </location>
</feature>
<evidence type="ECO:0000256" key="3">
    <source>
        <dbReference type="ARBA" id="ARBA00023125"/>
    </source>
</evidence>
<dbReference type="InterPro" id="IPR036864">
    <property type="entry name" value="Zn2-C6_fun-type_DNA-bd_sf"/>
</dbReference>
<dbReference type="Gene3D" id="4.10.240.10">
    <property type="entry name" value="Zn(2)-C6 fungal-type DNA-binding domain"/>
    <property type="match status" value="1"/>
</dbReference>
<feature type="domain" description="Zn(2)-C6 fungal-type" evidence="7">
    <location>
        <begin position="33"/>
        <end position="66"/>
    </location>
</feature>
<evidence type="ECO:0000256" key="4">
    <source>
        <dbReference type="ARBA" id="ARBA00023163"/>
    </source>
</evidence>
<dbReference type="RefSeq" id="XP_018269471.1">
    <property type="nucleotide sequence ID" value="XM_018417705.1"/>
</dbReference>
<dbReference type="Proteomes" id="UP000053890">
    <property type="component" value="Unassembled WGS sequence"/>
</dbReference>
<dbReference type="GO" id="GO:0000976">
    <property type="term" value="F:transcription cis-regulatory region binding"/>
    <property type="evidence" value="ECO:0007669"/>
    <property type="project" value="TreeGrafter"/>
</dbReference>
<proteinExistence type="predicted"/>
<feature type="compositionally biased region" description="Basic and acidic residues" evidence="6">
    <location>
        <begin position="10"/>
        <end position="31"/>
    </location>
</feature>
<dbReference type="PROSITE" id="PS00463">
    <property type="entry name" value="ZN2_CY6_FUNGAL_1"/>
    <property type="match status" value="1"/>
</dbReference>
<dbReference type="SMART" id="SM00066">
    <property type="entry name" value="GAL4"/>
    <property type="match status" value="1"/>
</dbReference>
<feature type="region of interest" description="Disordered" evidence="6">
    <location>
        <begin position="70"/>
        <end position="97"/>
    </location>
</feature>
<dbReference type="GeneID" id="28978153"/>
<dbReference type="EMBL" id="KQ474083">
    <property type="protein sequence ID" value="KPV73422.1"/>
    <property type="molecule type" value="Genomic_DNA"/>
</dbReference>
<evidence type="ECO:0000256" key="6">
    <source>
        <dbReference type="SAM" id="MobiDB-lite"/>
    </source>
</evidence>
<dbReference type="AlphaFoldDB" id="A0A0P9GJX6"/>
<keyword evidence="3" id="KW-0238">DNA-binding</keyword>
<evidence type="ECO:0000313" key="9">
    <source>
        <dbReference type="Proteomes" id="UP000053890"/>
    </source>
</evidence>
<evidence type="ECO:0000259" key="7">
    <source>
        <dbReference type="PROSITE" id="PS50048"/>
    </source>
</evidence>
<dbReference type="InterPro" id="IPR051089">
    <property type="entry name" value="prtT"/>
</dbReference>
<dbReference type="PROSITE" id="PS50048">
    <property type="entry name" value="ZN2_CY6_FUNGAL_2"/>
    <property type="match status" value="1"/>
</dbReference>
<keyword evidence="9" id="KW-1185">Reference proteome</keyword>
<gene>
    <name evidence="8" type="ORF">RHOBADRAFT_55167</name>
</gene>
<dbReference type="GO" id="GO:0000981">
    <property type="term" value="F:DNA-binding transcription factor activity, RNA polymerase II-specific"/>
    <property type="evidence" value="ECO:0007669"/>
    <property type="project" value="InterPro"/>
</dbReference>
<dbReference type="InterPro" id="IPR001138">
    <property type="entry name" value="Zn2Cys6_DnaBD"/>
</dbReference>
<evidence type="ECO:0000256" key="1">
    <source>
        <dbReference type="ARBA" id="ARBA00004123"/>
    </source>
</evidence>
<dbReference type="CDD" id="cd12148">
    <property type="entry name" value="fungal_TF_MHR"/>
    <property type="match status" value="1"/>
</dbReference>
<sequence>MDSPMRRPSTSRERDPLLDGDDDHSKSEPAKRACLACRTVKMRCLPQEPAGHKCARCERLHQECVWAAPQKRGRKPKGHKLPDPPLPLPSSSASASASSSAFHSPAALYYAAQAAQNPLDLLAASALPNPPAHFTSTAPTLPPFPPPPTFPPFPHPHPQTLSASTSAHHSPSTLSEVSPAANLSLVDVARAKEEALSKLSAGAPTTVKAGERAKAASAMSQDVVPDVVDLGILTLAEAESLFAFFFGELNRYIILFDKYLHTLAFVRSTSTVLFAALLAVSAKFARPDLYPPLLANAQQLIGRGIVEARASVGLIQAILTLIYWKPPTDMSAWLRVGVAIRMALQLDLNVGRNGPLPADEHEARLILDIERTWHVLICFDGTYLLHSGDGDDGVHQTYMIPHYNIHMEAWLEETRPYGVTDDLEQGAAFEWIKVLRLSKDIAHARPMQARALASHLHGMLDATYRRYLDPTSPHTLHTNRRSALKVTFFIAAANLALRRATLVSTGTMGVTLAHFMVAACELVDAFEEVVKEGMVRYWQDNLAVTMFGLGEFLVKIFHRVYPSNQTQILTWMERVYQACELATEGKEDSVAAFMSRFFKLGIRVLCSPPPPTAHADSAPFSSLGSPAPGLTAPLHPPVVPAPSTSTALAPPRLLPVPPTPVALGASSPLPDGSYTFSEAMGDDRLFWESLFPGQASDWSWLDQAPGEEMVGVPMQ</sequence>
<reference evidence="8 9" key="1">
    <citation type="journal article" date="2015" name="Front. Microbiol.">
        <title>Genome sequence of the plant growth promoting endophytic yeast Rhodotorula graminis WP1.</title>
        <authorList>
            <person name="Firrincieli A."/>
            <person name="Otillar R."/>
            <person name="Salamov A."/>
            <person name="Schmutz J."/>
            <person name="Khan Z."/>
            <person name="Redman R.S."/>
            <person name="Fleck N.D."/>
            <person name="Lindquist E."/>
            <person name="Grigoriev I.V."/>
            <person name="Doty S.L."/>
        </authorList>
    </citation>
    <scope>NUCLEOTIDE SEQUENCE [LARGE SCALE GENOMIC DNA]</scope>
    <source>
        <strain evidence="8 9">WP1</strain>
    </source>
</reference>
<keyword evidence="4" id="KW-0804">Transcription</keyword>
<evidence type="ECO:0000313" key="8">
    <source>
        <dbReference type="EMBL" id="KPV73422.1"/>
    </source>
</evidence>
<evidence type="ECO:0000256" key="2">
    <source>
        <dbReference type="ARBA" id="ARBA00023015"/>
    </source>
</evidence>